<dbReference type="GO" id="GO:0008233">
    <property type="term" value="F:peptidase activity"/>
    <property type="evidence" value="ECO:0007669"/>
    <property type="project" value="UniProtKB-KW"/>
</dbReference>
<dbReference type="GO" id="GO:0006508">
    <property type="term" value="P:proteolysis"/>
    <property type="evidence" value="ECO:0007669"/>
    <property type="project" value="UniProtKB-KW"/>
</dbReference>
<feature type="active site" evidence="8">
    <location>
        <position position="322"/>
    </location>
</feature>
<keyword evidence="3 9" id="KW-0479">Metal-binding</keyword>
<sequence>MGNVFSCFHGSFSPSEAETEPKLLPVAPRPPADGKGDSILQVRDVDLRVAENSRQHRTDEFQLTKGIDPVLVVRRGDPFKMTLDLSRHFNPDRDTLAFVFTVKGEEAPSYTKNTVAVVPVGYGSSTEYLGGVSSWTAFVKSARDDVIDIEITPPANVIVGDWIMDIDTKNRSENDNTGFRYTHKNPIYILFNPWNRADTVYMDDTKLRYECVLMESGLIWRGSHSRLRPTVWSYGQFEKNVLECCVYLLRHVGRLASPACADPVKVARHVSAVVNAPNDEGVIVGNWTEKFTSGTAPTGWTGSASILQQFYKNKKPVKYGQCWVFAGVATTVLRALGIPSRPVTNYYSAHDTHSSLTVDQFYDDNGEAIEKLNKDSIWNFHVWNEAWMTRPDLEPGDYSGWQAIDATPQEASDGVYRCGPASVKAIKRAEILKPYDGTFIFAEVNADQIYWRYQGPMQPLKLIRKATDKIGQCISTKAAGKFEREDITESYKHPEHTQEERNAMLKALRKCNHAYSRYYLNDEMEDVSFDFELLDDIVIGSPFMVKLTARNKNPTKDYKAHIVMRVESTHYTGNKRKLVKSNQFEVDIKPNSRQEVSMEVTYADYEKLLLDQAMFNIATLATIKETKFDYFAQDDFRVRMPDVKIETDGDAIVKKPLNVKASFINPLPKSLNKGLFVIEGPGLSEPLRLAVKQKIPPGDEVKVNFHLTPQAAGPKAIIAKFSSKELSDVDGFKAIDIKEASFLDAARPTPLAATA</sequence>
<comment type="cofactor">
    <cofactor evidence="9">
        <name>Ca(2+)</name>
        <dbReference type="ChEBI" id="CHEBI:29108"/>
    </cofactor>
    <text evidence="9">Binds 1 Ca(2+) ion per subunit.</text>
</comment>
<evidence type="ECO:0000256" key="3">
    <source>
        <dbReference type="ARBA" id="ARBA00022723"/>
    </source>
</evidence>
<dbReference type="FunFam" id="2.60.40.10:FF:000171">
    <property type="entry name" value="protein-glutamine gamma-glutamyltransferase 6"/>
    <property type="match status" value="1"/>
</dbReference>
<dbReference type="PROSITE" id="PS00547">
    <property type="entry name" value="TRANSGLUTAMINASES"/>
    <property type="match status" value="1"/>
</dbReference>
<feature type="binding site" evidence="9">
    <location>
        <position position="445"/>
    </location>
    <ligand>
        <name>Ca(2+)</name>
        <dbReference type="ChEBI" id="CHEBI:29108"/>
    </ligand>
</feature>
<evidence type="ECO:0000256" key="6">
    <source>
        <dbReference type="ARBA" id="ARBA00024222"/>
    </source>
</evidence>
<dbReference type="SUPFAM" id="SSF81296">
    <property type="entry name" value="E set domains"/>
    <property type="match status" value="1"/>
</dbReference>
<keyword evidence="11" id="KW-0378">Hydrolase</keyword>
<keyword evidence="11" id="KW-0645">Protease</keyword>
<feature type="binding site" evidence="9">
    <location>
        <position position="447"/>
    </location>
    <ligand>
        <name>Ca(2+)</name>
        <dbReference type="ChEBI" id="CHEBI:29108"/>
    </ligand>
</feature>
<proteinExistence type="inferred from homology"/>
<dbReference type="InterPro" id="IPR002931">
    <property type="entry name" value="Transglutaminase-like"/>
</dbReference>
<dbReference type="Pfam" id="PF01841">
    <property type="entry name" value="Transglut_core"/>
    <property type="match status" value="1"/>
</dbReference>
<reference evidence="11" key="1">
    <citation type="journal article" date="2016" name="Ticks Tick Borne Dis.">
        <title>De novo assembly and annotation of the salivary gland transcriptome of Rhipicephalus appendiculatus male and female ticks during blood feeding.</title>
        <authorList>
            <person name="de Castro M.H."/>
            <person name="de Klerk D."/>
            <person name="Pienaar R."/>
            <person name="Latif A.A."/>
            <person name="Rees D.J."/>
            <person name="Mans B.J."/>
        </authorList>
    </citation>
    <scope>NUCLEOTIDE SEQUENCE</scope>
    <source>
        <tissue evidence="11">Salivary glands</tissue>
    </source>
</reference>
<dbReference type="InterPro" id="IPR050779">
    <property type="entry name" value="Transglutaminase"/>
</dbReference>
<dbReference type="GO" id="GO:0003810">
    <property type="term" value="F:protein-glutamine gamma-glutamyltransferase activity"/>
    <property type="evidence" value="ECO:0007669"/>
    <property type="project" value="UniProtKB-EC"/>
</dbReference>
<dbReference type="EC" id="2.3.2.13" evidence="6"/>
<evidence type="ECO:0000256" key="4">
    <source>
        <dbReference type="ARBA" id="ARBA00022837"/>
    </source>
</evidence>
<feature type="active site" evidence="8">
    <location>
        <position position="381"/>
    </location>
</feature>
<dbReference type="InterPro" id="IPR036985">
    <property type="entry name" value="Transglutaminase-like_sf"/>
</dbReference>
<comment type="catalytic activity">
    <reaction evidence="7">
        <text>L-glutaminyl-[protein] + L-lysyl-[protein] = [protein]-L-lysyl-N(6)-5-L-glutamyl-[protein] + NH4(+)</text>
        <dbReference type="Rhea" id="RHEA:54816"/>
        <dbReference type="Rhea" id="RHEA-COMP:9752"/>
        <dbReference type="Rhea" id="RHEA-COMP:10207"/>
        <dbReference type="Rhea" id="RHEA-COMP:14005"/>
        <dbReference type="ChEBI" id="CHEBI:28938"/>
        <dbReference type="ChEBI" id="CHEBI:29969"/>
        <dbReference type="ChEBI" id="CHEBI:30011"/>
        <dbReference type="ChEBI" id="CHEBI:138370"/>
        <dbReference type="EC" id="2.3.2.13"/>
    </reaction>
</comment>
<dbReference type="SMART" id="SM00460">
    <property type="entry name" value="TGc"/>
    <property type="match status" value="1"/>
</dbReference>
<dbReference type="InterPro" id="IPR036238">
    <property type="entry name" value="Transglutaminase_C_sf"/>
</dbReference>
<organism evidence="11">
    <name type="scientific">Rhipicephalus appendiculatus</name>
    <name type="common">Brown ear tick</name>
    <dbReference type="NCBI Taxonomy" id="34631"/>
    <lineage>
        <taxon>Eukaryota</taxon>
        <taxon>Metazoa</taxon>
        <taxon>Ecdysozoa</taxon>
        <taxon>Arthropoda</taxon>
        <taxon>Chelicerata</taxon>
        <taxon>Arachnida</taxon>
        <taxon>Acari</taxon>
        <taxon>Parasitiformes</taxon>
        <taxon>Ixodida</taxon>
        <taxon>Ixodoidea</taxon>
        <taxon>Ixodidae</taxon>
        <taxon>Rhipicephalinae</taxon>
        <taxon>Rhipicephalus</taxon>
        <taxon>Rhipicephalus</taxon>
    </lineage>
</organism>
<dbReference type="InterPro" id="IPR001102">
    <property type="entry name" value="Transglutaminase_N"/>
</dbReference>
<evidence type="ECO:0000259" key="10">
    <source>
        <dbReference type="SMART" id="SM00460"/>
    </source>
</evidence>
<dbReference type="AlphaFoldDB" id="A0A131YK47"/>
<keyword evidence="5" id="KW-0012">Acyltransferase</keyword>
<dbReference type="GO" id="GO:0046872">
    <property type="term" value="F:metal ion binding"/>
    <property type="evidence" value="ECO:0007669"/>
    <property type="project" value="UniProtKB-KW"/>
</dbReference>
<dbReference type="Pfam" id="PF00868">
    <property type="entry name" value="Transglut_N"/>
    <property type="match status" value="1"/>
</dbReference>
<protein>
    <recommendedName>
        <fullName evidence="6">protein-glutamine gamma-glutamyltransferase</fullName>
        <ecNumber evidence="6">2.3.2.13</ecNumber>
    </recommendedName>
</protein>
<feature type="binding site" evidence="9">
    <location>
        <position position="500"/>
    </location>
    <ligand>
        <name>Ca(2+)</name>
        <dbReference type="ChEBI" id="CHEBI:29108"/>
    </ligand>
</feature>
<feature type="domain" description="Transglutaminase-like" evidence="10">
    <location>
        <begin position="314"/>
        <end position="408"/>
    </location>
</feature>
<dbReference type="Gene3D" id="2.60.40.10">
    <property type="entry name" value="Immunoglobulins"/>
    <property type="match status" value="3"/>
</dbReference>
<name>A0A131YK47_RHIAP</name>
<feature type="binding site" evidence="9">
    <location>
        <position position="495"/>
    </location>
    <ligand>
        <name>Ca(2+)</name>
        <dbReference type="ChEBI" id="CHEBI:29108"/>
    </ligand>
</feature>
<keyword evidence="4 9" id="KW-0106">Calcium</keyword>
<evidence type="ECO:0000256" key="5">
    <source>
        <dbReference type="ARBA" id="ARBA00023315"/>
    </source>
</evidence>
<comment type="similarity">
    <text evidence="1">Belongs to the transglutaminase superfamily. Transglutaminase family.</text>
</comment>
<dbReference type="InterPro" id="IPR014756">
    <property type="entry name" value="Ig_E-set"/>
</dbReference>
<dbReference type="SUPFAM" id="SSF54001">
    <property type="entry name" value="Cysteine proteinases"/>
    <property type="match status" value="1"/>
</dbReference>
<dbReference type="InterPro" id="IPR013808">
    <property type="entry name" value="Transglutaminase_AS"/>
</dbReference>
<evidence type="ECO:0000256" key="7">
    <source>
        <dbReference type="ARBA" id="ARBA00051843"/>
    </source>
</evidence>
<dbReference type="EMBL" id="GEDV01008888">
    <property type="protein sequence ID" value="JAP79669.1"/>
    <property type="molecule type" value="Transcribed_RNA"/>
</dbReference>
<dbReference type="InterPro" id="IPR013783">
    <property type="entry name" value="Ig-like_fold"/>
</dbReference>
<dbReference type="InterPro" id="IPR023608">
    <property type="entry name" value="Transglutaminase_animal"/>
</dbReference>
<dbReference type="PANTHER" id="PTHR11590">
    <property type="entry name" value="PROTEIN-GLUTAMINE GAMMA-GLUTAMYLTRANSFERASE"/>
    <property type="match status" value="1"/>
</dbReference>
<evidence type="ECO:0000256" key="1">
    <source>
        <dbReference type="ARBA" id="ARBA00005968"/>
    </source>
</evidence>
<dbReference type="Pfam" id="PF00927">
    <property type="entry name" value="Transglut_C"/>
    <property type="match status" value="2"/>
</dbReference>
<evidence type="ECO:0000256" key="9">
    <source>
        <dbReference type="PIRSR" id="PIRSR000459-2"/>
    </source>
</evidence>
<dbReference type="FunFam" id="3.90.260.10:FF:000001">
    <property type="entry name" value="Protein-glutamine gamma-glutamyltransferase 2"/>
    <property type="match status" value="1"/>
</dbReference>
<evidence type="ECO:0000256" key="2">
    <source>
        <dbReference type="ARBA" id="ARBA00022679"/>
    </source>
</evidence>
<dbReference type="SUPFAM" id="SSF49309">
    <property type="entry name" value="Transglutaminase, two C-terminal domains"/>
    <property type="match status" value="2"/>
</dbReference>
<dbReference type="InterPro" id="IPR008958">
    <property type="entry name" value="Transglutaminase_C"/>
</dbReference>
<evidence type="ECO:0000256" key="8">
    <source>
        <dbReference type="PIRSR" id="PIRSR000459-1"/>
    </source>
</evidence>
<dbReference type="Gene3D" id="3.90.260.10">
    <property type="entry name" value="Transglutaminase-like"/>
    <property type="match status" value="1"/>
</dbReference>
<dbReference type="FunFam" id="2.60.40.10:FF:000090">
    <property type="entry name" value="Protein-glutamine gamma-glutamyltransferase 2"/>
    <property type="match status" value="1"/>
</dbReference>
<dbReference type="PIRSF" id="PIRSF000459">
    <property type="entry name" value="TGM_EBP42"/>
    <property type="match status" value="1"/>
</dbReference>
<accession>A0A131YK47</accession>
<evidence type="ECO:0000313" key="11">
    <source>
        <dbReference type="EMBL" id="JAP79669.1"/>
    </source>
</evidence>
<dbReference type="InterPro" id="IPR038765">
    <property type="entry name" value="Papain-like_cys_pep_sf"/>
</dbReference>
<feature type="active site" evidence="8">
    <location>
        <position position="405"/>
    </location>
</feature>
<keyword evidence="2" id="KW-0808">Transferase</keyword>
<dbReference type="PANTHER" id="PTHR11590:SF69">
    <property type="entry name" value="RE08173P"/>
    <property type="match status" value="1"/>
</dbReference>